<evidence type="ECO:0000313" key="1">
    <source>
        <dbReference type="EMBL" id="EFO96243.1"/>
    </source>
</evidence>
<name>E3M9M4_CAERE</name>
<proteinExistence type="predicted"/>
<dbReference type="HOGENOM" id="CLU_1742271_0_0_1"/>
<gene>
    <name evidence="1" type="ORF">CRE_14580</name>
</gene>
<dbReference type="Proteomes" id="UP000008281">
    <property type="component" value="Unassembled WGS sequence"/>
</dbReference>
<protein>
    <submittedName>
        <fullName evidence="1">Uncharacterized protein</fullName>
    </submittedName>
</protein>
<dbReference type="InParanoid" id="E3M9M4"/>
<sequence length="150" mass="17111">MAPEVIFVDSDIFLEFFWYSEAGESDKITENKKANSRPSRLLLSPLSTHMKHSPIPANPRKTPTFSSVRRPHSIGNGNFSVMIISQFVHLESAEIYIEDPLNLSEIASALGIEYDNSGEIEYRYQIPNSDKLLVWYFFDGYETSVTIENN</sequence>
<keyword evidence="2" id="KW-1185">Reference proteome</keyword>
<dbReference type="EMBL" id="DS268430">
    <property type="protein sequence ID" value="EFO96243.1"/>
    <property type="molecule type" value="Genomic_DNA"/>
</dbReference>
<evidence type="ECO:0000313" key="2">
    <source>
        <dbReference type="Proteomes" id="UP000008281"/>
    </source>
</evidence>
<organism evidence="2">
    <name type="scientific">Caenorhabditis remanei</name>
    <name type="common">Caenorhabditis vulgaris</name>
    <dbReference type="NCBI Taxonomy" id="31234"/>
    <lineage>
        <taxon>Eukaryota</taxon>
        <taxon>Metazoa</taxon>
        <taxon>Ecdysozoa</taxon>
        <taxon>Nematoda</taxon>
        <taxon>Chromadorea</taxon>
        <taxon>Rhabditida</taxon>
        <taxon>Rhabditina</taxon>
        <taxon>Rhabditomorpha</taxon>
        <taxon>Rhabditoidea</taxon>
        <taxon>Rhabditidae</taxon>
        <taxon>Peloderinae</taxon>
        <taxon>Caenorhabditis</taxon>
    </lineage>
</organism>
<dbReference type="AlphaFoldDB" id="E3M9M4"/>
<accession>E3M9M4</accession>
<reference evidence="1" key="1">
    <citation type="submission" date="2007-07" db="EMBL/GenBank/DDBJ databases">
        <title>PCAP assembly of the Caenorhabditis remanei genome.</title>
        <authorList>
            <consortium name="The Caenorhabditis remanei Sequencing Consortium"/>
            <person name="Wilson R.K."/>
        </authorList>
    </citation>
    <scope>NUCLEOTIDE SEQUENCE [LARGE SCALE GENOMIC DNA]</scope>
    <source>
        <strain evidence="1">PB4641</strain>
    </source>
</reference>